<dbReference type="AlphaFoldDB" id="A0A9X4BGF4"/>
<dbReference type="EMBL" id="JAOURS010000052">
    <property type="protein sequence ID" value="MDC6641363.1"/>
    <property type="molecule type" value="Genomic_DNA"/>
</dbReference>
<sequence>MNFNKRLPKGFKVPTEQDVQNAVEEVLREIQGEAPVVSQKPVTITKTGKARKPRQPKETTNTFRPDFNHIYQYSNMLPHVEDIFMGAIRQNTTNSNYNKYMVFNLLKSLDVISTENVFMMVNSNRPKSEHISERYAQQLSSACRNVISAFEHHLEVKNITKYVVEDAIDDDFDIEADAEGYRNHVQTRSLSLQTSEQKRALLVQAGLTPSQVESHMNGDKVMWGVDIRCKVSSSVGVQSAYVHVDIYPESYENMKWLPALCCYVDVTTGEMYSYS</sequence>
<name>A0A9X4BGF4_9ENTR</name>
<proteinExistence type="predicted"/>
<dbReference type="RefSeq" id="WP_191153176.1">
    <property type="nucleotide sequence ID" value="NZ_CP060824.1"/>
</dbReference>
<dbReference type="Proteomes" id="UP001149314">
    <property type="component" value="Unassembled WGS sequence"/>
</dbReference>
<accession>A0A9X4BGF4</accession>
<protein>
    <submittedName>
        <fullName evidence="1">Uncharacterized protein</fullName>
    </submittedName>
</protein>
<gene>
    <name evidence="1" type="ORF">OEZ79_24475</name>
</gene>
<reference evidence="1" key="1">
    <citation type="journal article" date="2023" name="Genes Genomics">
        <title>Genomic insights of Leclercia adecarboxylata strains linked to an outbreak in public hospitals in Mexico.</title>
        <authorList>
            <person name="Barrios-Villa E."/>
            <person name="Pacheco-Flores B."/>
            <person name="Lozano-Zarain P."/>
            <person name="Del Campo-Ortega R."/>
            <person name="de Jesus Ascencio-Montiel I."/>
            <person name="Gonzalez-Leon M."/>
            <person name="Camorlinga-Ponce M."/>
            <person name="Gaytan Cervantes F.J."/>
            <person name="Gonzalez Torres C."/>
            <person name="Aguilar E."/>
            <person name="Gonzalez Ibarra J."/>
            <person name="Torres Lopez F.J."/>
            <person name="Rosas-Vargas H."/>
            <person name="Gonzalez-Bonilla C.R."/>
            <person name="Del Carmen Rocha-Gracia R."/>
        </authorList>
    </citation>
    <scope>NUCLEOTIDE SEQUENCE</scope>
    <source>
        <strain evidence="1">Lac40</strain>
    </source>
</reference>
<comment type="caution">
    <text evidence="1">The sequence shown here is derived from an EMBL/GenBank/DDBJ whole genome shotgun (WGS) entry which is preliminary data.</text>
</comment>
<evidence type="ECO:0000313" key="1">
    <source>
        <dbReference type="EMBL" id="MDC6641363.1"/>
    </source>
</evidence>
<evidence type="ECO:0000313" key="2">
    <source>
        <dbReference type="Proteomes" id="UP001149314"/>
    </source>
</evidence>
<organism evidence="1 2">
    <name type="scientific">Leclercia adecarboxylata</name>
    <dbReference type="NCBI Taxonomy" id="83655"/>
    <lineage>
        <taxon>Bacteria</taxon>
        <taxon>Pseudomonadati</taxon>
        <taxon>Pseudomonadota</taxon>
        <taxon>Gammaproteobacteria</taxon>
        <taxon>Enterobacterales</taxon>
        <taxon>Enterobacteriaceae</taxon>
        <taxon>Leclercia</taxon>
    </lineage>
</organism>